<dbReference type="Gene3D" id="3.40.30.10">
    <property type="entry name" value="Glutaredoxin"/>
    <property type="match status" value="1"/>
</dbReference>
<dbReference type="PANTHER" id="PTHR42852:SF17">
    <property type="entry name" value="THIOREDOXIN-LIKE PROTEIN HI_1115"/>
    <property type="match status" value="1"/>
</dbReference>
<dbReference type="SUPFAM" id="SSF52833">
    <property type="entry name" value="Thioredoxin-like"/>
    <property type="match status" value="1"/>
</dbReference>
<comment type="caution">
    <text evidence="2">The sequence shown here is derived from an EMBL/GenBank/DDBJ whole genome shotgun (WGS) entry which is preliminary data.</text>
</comment>
<protein>
    <submittedName>
        <fullName evidence="2">TlpA family protein disulfide reductase</fullName>
    </submittedName>
</protein>
<dbReference type="InterPro" id="IPR013766">
    <property type="entry name" value="Thioredoxin_domain"/>
</dbReference>
<dbReference type="InterPro" id="IPR036249">
    <property type="entry name" value="Thioredoxin-like_sf"/>
</dbReference>
<evidence type="ECO:0000313" key="2">
    <source>
        <dbReference type="EMBL" id="TDD21523.1"/>
    </source>
</evidence>
<name>A0A4R4WUV1_9ACTN</name>
<dbReference type="OrthoDB" id="128449at2"/>
<dbReference type="InterPro" id="IPR000866">
    <property type="entry name" value="AhpC/TSA"/>
</dbReference>
<dbReference type="InterPro" id="IPR050553">
    <property type="entry name" value="Thioredoxin_ResA/DsbE_sf"/>
</dbReference>
<dbReference type="GO" id="GO:0016491">
    <property type="term" value="F:oxidoreductase activity"/>
    <property type="evidence" value="ECO:0007669"/>
    <property type="project" value="InterPro"/>
</dbReference>
<dbReference type="AlphaFoldDB" id="A0A4R4WUV1"/>
<dbReference type="RefSeq" id="WP_132508813.1">
    <property type="nucleotide sequence ID" value="NZ_SMKP01000034.1"/>
</dbReference>
<accession>A0A4R4WUV1</accession>
<evidence type="ECO:0000313" key="3">
    <source>
        <dbReference type="Proteomes" id="UP000294543"/>
    </source>
</evidence>
<dbReference type="Pfam" id="PF00578">
    <property type="entry name" value="AhpC-TSA"/>
    <property type="match status" value="1"/>
</dbReference>
<evidence type="ECO:0000259" key="1">
    <source>
        <dbReference type="PROSITE" id="PS51352"/>
    </source>
</evidence>
<dbReference type="GO" id="GO:0016209">
    <property type="term" value="F:antioxidant activity"/>
    <property type="evidence" value="ECO:0007669"/>
    <property type="project" value="InterPro"/>
</dbReference>
<feature type="domain" description="Thioredoxin" evidence="1">
    <location>
        <begin position="47"/>
        <end position="173"/>
    </location>
</feature>
<dbReference type="EMBL" id="SMKP01000034">
    <property type="protein sequence ID" value="TDD21523.1"/>
    <property type="molecule type" value="Genomic_DNA"/>
</dbReference>
<dbReference type="PANTHER" id="PTHR42852">
    <property type="entry name" value="THIOL:DISULFIDE INTERCHANGE PROTEIN DSBE"/>
    <property type="match status" value="1"/>
</dbReference>
<sequence length="173" mass="18193">MPYLVAAVVLVGLLSMVNLLLTVGVIRRLRQQAVRQDFDEPMTRGGLAPGERIPEFAATTTKGEPISGELLGGPAMVGFFSAGCRPCKDLLPLFVERARQTPDAVLAVVTAGSDEDPAPYVEQLAQVASVVSEEPQGPVQSAFKVAGYPTVFLIDADGTVADSDYIMPTTAGS</sequence>
<dbReference type="Proteomes" id="UP000294543">
    <property type="component" value="Unassembled WGS sequence"/>
</dbReference>
<organism evidence="2 3">
    <name type="scientific">Nonomuraea diastatica</name>
    <dbReference type="NCBI Taxonomy" id="1848329"/>
    <lineage>
        <taxon>Bacteria</taxon>
        <taxon>Bacillati</taxon>
        <taxon>Actinomycetota</taxon>
        <taxon>Actinomycetes</taxon>
        <taxon>Streptosporangiales</taxon>
        <taxon>Streptosporangiaceae</taxon>
        <taxon>Nonomuraea</taxon>
    </lineage>
</organism>
<proteinExistence type="predicted"/>
<reference evidence="2 3" key="1">
    <citation type="submission" date="2019-03" db="EMBL/GenBank/DDBJ databases">
        <title>Draft genome sequences of novel Actinobacteria.</title>
        <authorList>
            <person name="Sahin N."/>
            <person name="Ay H."/>
            <person name="Saygin H."/>
        </authorList>
    </citation>
    <scope>NUCLEOTIDE SEQUENCE [LARGE SCALE GENOMIC DNA]</scope>
    <source>
        <strain evidence="2 3">KC712</strain>
    </source>
</reference>
<keyword evidence="3" id="KW-1185">Reference proteome</keyword>
<dbReference type="CDD" id="cd02966">
    <property type="entry name" value="TlpA_like_family"/>
    <property type="match status" value="1"/>
</dbReference>
<gene>
    <name evidence="2" type="ORF">E1294_14760</name>
</gene>
<dbReference type="PROSITE" id="PS51352">
    <property type="entry name" value="THIOREDOXIN_2"/>
    <property type="match status" value="1"/>
</dbReference>